<dbReference type="InterPro" id="IPR029063">
    <property type="entry name" value="SAM-dependent_MTases_sf"/>
</dbReference>
<keyword evidence="4" id="KW-0460">Magnesium</keyword>
<dbReference type="PANTHER" id="PTHR10509">
    <property type="entry name" value="O-METHYLTRANSFERASE-RELATED"/>
    <property type="match status" value="1"/>
</dbReference>
<dbReference type="Proteomes" id="UP001649381">
    <property type="component" value="Unassembled WGS sequence"/>
</dbReference>
<dbReference type="Pfam" id="PF01596">
    <property type="entry name" value="Methyltransf_3"/>
    <property type="match status" value="1"/>
</dbReference>
<dbReference type="Gene3D" id="3.40.50.150">
    <property type="entry name" value="Vaccinia Virus protein VP39"/>
    <property type="match status" value="1"/>
</dbReference>
<dbReference type="InterPro" id="IPR050362">
    <property type="entry name" value="Cation-dep_OMT"/>
</dbReference>
<keyword evidence="2 4" id="KW-0808">Transferase</keyword>
<evidence type="ECO:0000256" key="2">
    <source>
        <dbReference type="ARBA" id="ARBA00022679"/>
    </source>
</evidence>
<feature type="binding site" evidence="4">
    <location>
        <position position="157"/>
    </location>
    <ligand>
        <name>Mg(2+)</name>
        <dbReference type="ChEBI" id="CHEBI:18420"/>
    </ligand>
</feature>
<protein>
    <recommendedName>
        <fullName evidence="4">tRNA 5-hydroxyuridine methyltransferase</fullName>
        <ecNumber evidence="4">2.1.1.-</ecNumber>
    </recommendedName>
    <alternativeName>
        <fullName evidence="4">ho5U methyltransferase</fullName>
    </alternativeName>
</protein>
<comment type="caution">
    <text evidence="5">The sequence shown here is derived from an EMBL/GenBank/DDBJ whole genome shotgun (WGS) entry which is preliminary data.</text>
</comment>
<gene>
    <name evidence="4" type="primary">trmR</name>
    <name evidence="5" type="ORF">L2716_09915</name>
</gene>
<keyword evidence="3 4" id="KW-0949">S-adenosyl-L-methionine</keyword>
<proteinExistence type="inferred from homology"/>
<feature type="binding site" evidence="4">
    <location>
        <begin position="111"/>
        <end position="112"/>
    </location>
    <ligand>
        <name>S-adenosyl-L-methionine</name>
        <dbReference type="ChEBI" id="CHEBI:59789"/>
    </ligand>
</feature>
<dbReference type="SUPFAM" id="SSF53335">
    <property type="entry name" value="S-adenosyl-L-methionine-dependent methyltransferases"/>
    <property type="match status" value="1"/>
</dbReference>
<feature type="binding site" evidence="4">
    <location>
        <position position="131"/>
    </location>
    <ligand>
        <name>Mg(2+)</name>
        <dbReference type="ChEBI" id="CHEBI:18420"/>
    </ligand>
</feature>
<organism evidence="5 6">
    <name type="scientific">Pseudalkalibacillus berkeleyi</name>
    <dbReference type="NCBI Taxonomy" id="1069813"/>
    <lineage>
        <taxon>Bacteria</taxon>
        <taxon>Bacillati</taxon>
        <taxon>Bacillota</taxon>
        <taxon>Bacilli</taxon>
        <taxon>Bacillales</taxon>
        <taxon>Fictibacillaceae</taxon>
        <taxon>Pseudalkalibacillus</taxon>
    </lineage>
</organism>
<dbReference type="InterPro" id="IPR002935">
    <property type="entry name" value="SAM_O-MeTrfase"/>
</dbReference>
<feature type="binding site" evidence="4">
    <location>
        <position position="131"/>
    </location>
    <ligand>
        <name>S-adenosyl-L-methionine</name>
        <dbReference type="ChEBI" id="CHEBI:59789"/>
    </ligand>
</feature>
<keyword evidence="4" id="KW-0819">tRNA processing</keyword>
<evidence type="ECO:0000313" key="5">
    <source>
        <dbReference type="EMBL" id="MCF6138039.1"/>
    </source>
</evidence>
<keyword evidence="4" id="KW-0479">Metal-binding</keyword>
<dbReference type="HAMAP" id="MF_02217">
    <property type="entry name" value="TrmR_methyltr"/>
    <property type="match status" value="1"/>
</dbReference>
<comment type="function">
    <text evidence="4">Catalyzes the methylation of 5-hydroxyuridine (ho5U) to form 5-methoxyuridine (mo5U) at position 34 in tRNAs.</text>
</comment>
<dbReference type="PROSITE" id="PS51682">
    <property type="entry name" value="SAM_OMT_I"/>
    <property type="match status" value="1"/>
</dbReference>
<evidence type="ECO:0000256" key="4">
    <source>
        <dbReference type="HAMAP-Rule" id="MF_02217"/>
    </source>
</evidence>
<dbReference type="InterPro" id="IPR043675">
    <property type="entry name" value="TrmR_methyltr"/>
</dbReference>
<comment type="subunit">
    <text evidence="4">Homodimer.</text>
</comment>
<reference evidence="5 6" key="1">
    <citation type="submission" date="2022-01" db="EMBL/GenBank/DDBJ databases">
        <title>Alkalihalobacillus sp. EGI L200015, a novel bacterium isolated from a salt lake sediment.</title>
        <authorList>
            <person name="Gao L."/>
            <person name="Fang B.-Z."/>
            <person name="Li W.-J."/>
        </authorList>
    </citation>
    <scope>NUCLEOTIDE SEQUENCE [LARGE SCALE GENOMIC DNA]</scope>
    <source>
        <strain evidence="5 6">KCTC 12718</strain>
    </source>
</reference>
<comment type="similarity">
    <text evidence="4">Belongs to the class I-like SAM-binding methyltransferase superfamily. Cation-dependent O-methyltransferase family.</text>
</comment>
<dbReference type="CDD" id="cd02440">
    <property type="entry name" value="AdoMet_MTases"/>
    <property type="match status" value="1"/>
</dbReference>
<keyword evidence="6" id="KW-1185">Reference proteome</keyword>
<sequence>MISDEMKHYLEGLVSERPKHILEMEQQAEEGHVPIMDLIGMEALLQIIRLHKPKRILEIGTAIGYSSIRMIQASPESKLVTVERDHERFSQAIDNISKANMDESIKVLEGDALELVEEIQHSGPYDLIFIDAAKGQYKRFFQQFEQMLVPGGVIVSDNVLFRGYVAKENEEIDSRRFRKLTEKIRSYNEFLLEQRHFTTSILPVGDGMAVSIYDNGKELGQKGKNDG</sequence>
<comment type="catalytic activity">
    <reaction evidence="4">
        <text>5-hydroxyuridine(34) in tRNA + S-adenosyl-L-methionine = 5-methoxyuridine(34) in tRNA + S-adenosyl-L-homocysteine + H(+)</text>
        <dbReference type="Rhea" id="RHEA:60524"/>
        <dbReference type="Rhea" id="RHEA-COMP:13381"/>
        <dbReference type="Rhea" id="RHEA-COMP:15591"/>
        <dbReference type="ChEBI" id="CHEBI:15378"/>
        <dbReference type="ChEBI" id="CHEBI:57856"/>
        <dbReference type="ChEBI" id="CHEBI:59789"/>
        <dbReference type="ChEBI" id="CHEBI:136877"/>
        <dbReference type="ChEBI" id="CHEBI:143860"/>
    </reaction>
</comment>
<feature type="binding site" evidence="4">
    <location>
        <position position="158"/>
    </location>
    <ligand>
        <name>Mg(2+)</name>
        <dbReference type="ChEBI" id="CHEBI:18420"/>
    </ligand>
</feature>
<feature type="binding site" evidence="4">
    <location>
        <position position="66"/>
    </location>
    <ligand>
        <name>S-adenosyl-L-methionine</name>
        <dbReference type="ChEBI" id="CHEBI:59789"/>
    </ligand>
</feature>
<keyword evidence="1 4" id="KW-0489">Methyltransferase</keyword>
<feature type="binding site" evidence="4">
    <location>
        <position position="36"/>
    </location>
    <ligand>
        <name>S-adenosyl-L-methionine</name>
        <dbReference type="ChEBI" id="CHEBI:59789"/>
    </ligand>
</feature>
<dbReference type="EC" id="2.1.1.-" evidence="4"/>
<dbReference type="PANTHER" id="PTHR10509:SF14">
    <property type="entry name" value="CAFFEOYL-COA O-METHYLTRANSFERASE 3-RELATED"/>
    <property type="match status" value="1"/>
</dbReference>
<dbReference type="EMBL" id="JAKIJS010000001">
    <property type="protein sequence ID" value="MCF6138039.1"/>
    <property type="molecule type" value="Genomic_DNA"/>
</dbReference>
<evidence type="ECO:0000313" key="6">
    <source>
        <dbReference type="Proteomes" id="UP001649381"/>
    </source>
</evidence>
<accession>A0ABS9GZC3</accession>
<feature type="binding site" evidence="4">
    <location>
        <position position="83"/>
    </location>
    <ligand>
        <name>S-adenosyl-L-methionine</name>
        <dbReference type="ChEBI" id="CHEBI:59789"/>
    </ligand>
</feature>
<evidence type="ECO:0000256" key="3">
    <source>
        <dbReference type="ARBA" id="ARBA00022691"/>
    </source>
</evidence>
<evidence type="ECO:0000256" key="1">
    <source>
        <dbReference type="ARBA" id="ARBA00022603"/>
    </source>
</evidence>
<name>A0ABS9GZC3_9BACL</name>